<keyword evidence="5" id="KW-0378">Hydrolase</keyword>
<accession>A0A0G0KD31</accession>
<comment type="caution">
    <text evidence="10">The sequence shown here is derived from an EMBL/GenBank/DDBJ whole genome shotgun (WGS) entry which is preliminary data.</text>
</comment>
<protein>
    <submittedName>
        <fullName evidence="10">Putative ribonuclease VapC</fullName>
    </submittedName>
</protein>
<dbReference type="GO" id="GO:0016787">
    <property type="term" value="F:hydrolase activity"/>
    <property type="evidence" value="ECO:0007669"/>
    <property type="project" value="UniProtKB-KW"/>
</dbReference>
<keyword evidence="6" id="KW-0460">Magnesium</keyword>
<dbReference type="InterPro" id="IPR002716">
    <property type="entry name" value="PIN_dom"/>
</dbReference>
<proteinExistence type="inferred from homology"/>
<evidence type="ECO:0000256" key="4">
    <source>
        <dbReference type="ARBA" id="ARBA00022723"/>
    </source>
</evidence>
<dbReference type="Gene3D" id="3.40.50.1010">
    <property type="entry name" value="5'-nuclease"/>
    <property type="match status" value="1"/>
</dbReference>
<dbReference type="AlphaFoldDB" id="A0A0G0KD31"/>
<feature type="domain" description="PIN" evidence="9">
    <location>
        <begin position="4"/>
        <end position="113"/>
    </location>
</feature>
<feature type="transmembrane region" description="Helical" evidence="8">
    <location>
        <begin position="89"/>
        <end position="109"/>
    </location>
</feature>
<dbReference type="Proteomes" id="UP000034324">
    <property type="component" value="Unassembled WGS sequence"/>
</dbReference>
<evidence type="ECO:0000256" key="5">
    <source>
        <dbReference type="ARBA" id="ARBA00022801"/>
    </source>
</evidence>
<dbReference type="Pfam" id="PF01850">
    <property type="entry name" value="PIN"/>
    <property type="match status" value="1"/>
</dbReference>
<keyword evidence="3" id="KW-0540">Nuclease</keyword>
<comment type="similarity">
    <text evidence="7">Belongs to the PINc/VapC protein family.</text>
</comment>
<evidence type="ECO:0000256" key="8">
    <source>
        <dbReference type="SAM" id="Phobius"/>
    </source>
</evidence>
<gene>
    <name evidence="10" type="ORF">US99_C0062G0005</name>
</gene>
<keyword evidence="2" id="KW-1277">Toxin-antitoxin system</keyword>
<evidence type="ECO:0000313" key="11">
    <source>
        <dbReference type="Proteomes" id="UP000034324"/>
    </source>
</evidence>
<dbReference type="GO" id="GO:0004518">
    <property type="term" value="F:nuclease activity"/>
    <property type="evidence" value="ECO:0007669"/>
    <property type="project" value="UniProtKB-KW"/>
</dbReference>
<name>A0A0G0KD31_9BACT</name>
<keyword evidence="8" id="KW-1133">Transmembrane helix</keyword>
<dbReference type="InterPro" id="IPR029060">
    <property type="entry name" value="PIN-like_dom_sf"/>
</dbReference>
<dbReference type="PANTHER" id="PTHR33653:SF1">
    <property type="entry name" value="RIBONUCLEASE VAPC2"/>
    <property type="match status" value="1"/>
</dbReference>
<dbReference type="EMBL" id="LBVC01000062">
    <property type="protein sequence ID" value="KKQ76742.1"/>
    <property type="molecule type" value="Genomic_DNA"/>
</dbReference>
<dbReference type="GO" id="GO:0046872">
    <property type="term" value="F:metal ion binding"/>
    <property type="evidence" value="ECO:0007669"/>
    <property type="project" value="UniProtKB-KW"/>
</dbReference>
<keyword evidence="8" id="KW-0812">Transmembrane</keyword>
<evidence type="ECO:0000256" key="3">
    <source>
        <dbReference type="ARBA" id="ARBA00022722"/>
    </source>
</evidence>
<dbReference type="InterPro" id="IPR050556">
    <property type="entry name" value="Type_II_TA_system_RNase"/>
</dbReference>
<dbReference type="PANTHER" id="PTHR33653">
    <property type="entry name" value="RIBONUCLEASE VAPC2"/>
    <property type="match status" value="1"/>
</dbReference>
<evidence type="ECO:0000259" key="9">
    <source>
        <dbReference type="Pfam" id="PF01850"/>
    </source>
</evidence>
<keyword evidence="8" id="KW-0472">Membrane</keyword>
<sequence length="124" mass="13693">MPIYLLDSDVIINYFAKHQPAVSLITQISQVEAPATTVLSVVEVKIGVKDAQMPKVESFFDALKIIPLDEEIVNLAVDLIRKFSKKGKIIHLVDACIAATAIVNTMVLVTGNKKDYPMEELKLL</sequence>
<dbReference type="SUPFAM" id="SSF88723">
    <property type="entry name" value="PIN domain-like"/>
    <property type="match status" value="1"/>
</dbReference>
<keyword evidence="4" id="KW-0479">Metal-binding</keyword>
<evidence type="ECO:0000256" key="2">
    <source>
        <dbReference type="ARBA" id="ARBA00022649"/>
    </source>
</evidence>
<reference evidence="10 11" key="1">
    <citation type="journal article" date="2015" name="Nature">
        <title>rRNA introns, odd ribosomes, and small enigmatic genomes across a large radiation of phyla.</title>
        <authorList>
            <person name="Brown C.T."/>
            <person name="Hug L.A."/>
            <person name="Thomas B.C."/>
            <person name="Sharon I."/>
            <person name="Castelle C.J."/>
            <person name="Singh A."/>
            <person name="Wilkins M.J."/>
            <person name="Williams K.H."/>
            <person name="Banfield J.F."/>
        </authorList>
    </citation>
    <scope>NUCLEOTIDE SEQUENCE [LARGE SCALE GENOMIC DNA]</scope>
</reference>
<evidence type="ECO:0000256" key="7">
    <source>
        <dbReference type="ARBA" id="ARBA00038093"/>
    </source>
</evidence>
<evidence type="ECO:0000256" key="1">
    <source>
        <dbReference type="ARBA" id="ARBA00001946"/>
    </source>
</evidence>
<evidence type="ECO:0000256" key="6">
    <source>
        <dbReference type="ARBA" id="ARBA00022842"/>
    </source>
</evidence>
<organism evidence="10 11">
    <name type="scientific">Candidatus Daviesbacteria bacterium GW2011_GWF2_38_6</name>
    <dbReference type="NCBI Taxonomy" id="1618432"/>
    <lineage>
        <taxon>Bacteria</taxon>
        <taxon>Candidatus Daviesiibacteriota</taxon>
    </lineage>
</organism>
<evidence type="ECO:0000313" key="10">
    <source>
        <dbReference type="EMBL" id="KKQ76742.1"/>
    </source>
</evidence>
<comment type="cofactor">
    <cofactor evidence="1">
        <name>Mg(2+)</name>
        <dbReference type="ChEBI" id="CHEBI:18420"/>
    </cofactor>
</comment>